<name>A0A5M6D0F7_9BACT</name>
<organism evidence="1 2">
    <name type="scientific">Roseiconus nitratireducens</name>
    <dbReference type="NCBI Taxonomy" id="2605748"/>
    <lineage>
        <taxon>Bacteria</taxon>
        <taxon>Pseudomonadati</taxon>
        <taxon>Planctomycetota</taxon>
        <taxon>Planctomycetia</taxon>
        <taxon>Pirellulales</taxon>
        <taxon>Pirellulaceae</taxon>
        <taxon>Roseiconus</taxon>
    </lineage>
</organism>
<gene>
    <name evidence="1" type="ORF">FYK55_18870</name>
</gene>
<sequence length="101" mass="10681">MIDPTILRLIQCPLDGQALQLASPVVITTLNQLIATKSLRDRTDQLVTDSLDAGLITQDGARLYPIRGGIPTLVVDGAIELSGVETLQSANVAPAKSDDET</sequence>
<dbReference type="RefSeq" id="WP_150078013.1">
    <property type="nucleotide sequence ID" value="NZ_VWOX01000011.1"/>
</dbReference>
<evidence type="ECO:0000313" key="2">
    <source>
        <dbReference type="Proteomes" id="UP000324479"/>
    </source>
</evidence>
<comment type="caution">
    <text evidence="1">The sequence shown here is derived from an EMBL/GenBank/DDBJ whole genome shotgun (WGS) entry which is preliminary data.</text>
</comment>
<dbReference type="AlphaFoldDB" id="A0A5M6D0F7"/>
<dbReference type="EMBL" id="VWOX01000011">
    <property type="protein sequence ID" value="KAA5540968.1"/>
    <property type="molecule type" value="Genomic_DNA"/>
</dbReference>
<dbReference type="Proteomes" id="UP000324479">
    <property type="component" value="Unassembled WGS sequence"/>
</dbReference>
<dbReference type="SUPFAM" id="SSF158997">
    <property type="entry name" value="Trm112p-like"/>
    <property type="match status" value="1"/>
</dbReference>
<proteinExistence type="predicted"/>
<accession>A0A5M6D0F7</accession>
<dbReference type="Gene3D" id="2.20.25.10">
    <property type="match status" value="1"/>
</dbReference>
<evidence type="ECO:0000313" key="1">
    <source>
        <dbReference type="EMBL" id="KAA5540968.1"/>
    </source>
</evidence>
<protein>
    <submittedName>
        <fullName evidence="1">Trm112 family protein</fullName>
    </submittedName>
</protein>
<keyword evidence="2" id="KW-1185">Reference proteome</keyword>
<reference evidence="1 2" key="1">
    <citation type="submission" date="2019-08" db="EMBL/GenBank/DDBJ databases">
        <authorList>
            <person name="Dhanesh K."/>
            <person name="Kumar G."/>
            <person name="Sasikala C."/>
            <person name="Venkata Ramana C."/>
        </authorList>
    </citation>
    <scope>NUCLEOTIDE SEQUENCE [LARGE SCALE GENOMIC DNA]</scope>
    <source>
        <strain evidence="1 2">JC645</strain>
    </source>
</reference>